<dbReference type="Pfam" id="PF00858">
    <property type="entry name" value="ASC"/>
    <property type="match status" value="1"/>
</dbReference>
<evidence type="ECO:0000256" key="8">
    <source>
        <dbReference type="ARBA" id="ARBA00023065"/>
    </source>
</evidence>
<name>A0AAV5W6C8_9BILA</name>
<keyword evidence="11 13" id="KW-0739">Sodium transport</keyword>
<evidence type="ECO:0000256" key="7">
    <source>
        <dbReference type="ARBA" id="ARBA00023053"/>
    </source>
</evidence>
<evidence type="ECO:0000256" key="10">
    <source>
        <dbReference type="ARBA" id="ARBA00023180"/>
    </source>
</evidence>
<organism evidence="15 16">
    <name type="scientific">Pristionchus fissidentatus</name>
    <dbReference type="NCBI Taxonomy" id="1538716"/>
    <lineage>
        <taxon>Eukaryota</taxon>
        <taxon>Metazoa</taxon>
        <taxon>Ecdysozoa</taxon>
        <taxon>Nematoda</taxon>
        <taxon>Chromadorea</taxon>
        <taxon>Rhabditida</taxon>
        <taxon>Rhabditina</taxon>
        <taxon>Diplogasteromorpha</taxon>
        <taxon>Diplogasteroidea</taxon>
        <taxon>Neodiplogasteridae</taxon>
        <taxon>Pristionchus</taxon>
    </lineage>
</organism>
<feature type="non-terminal residue" evidence="15">
    <location>
        <position position="1"/>
    </location>
</feature>
<comment type="similarity">
    <text evidence="2 13">Belongs to the amiloride-sensitive sodium channel (TC 1.A.6) family.</text>
</comment>
<protein>
    <submittedName>
        <fullName evidence="15">Uncharacterized protein</fullName>
    </submittedName>
</protein>
<dbReference type="Proteomes" id="UP001432322">
    <property type="component" value="Unassembled WGS sequence"/>
</dbReference>
<keyword evidence="16" id="KW-1185">Reference proteome</keyword>
<proteinExistence type="inferred from homology"/>
<sequence>DDLLSIDSRWAKKAKEAATCLKVPAMSSASLKDLDSVQSWSRETRQFVSITAMHGVKRIWESRGKSKAFWSIAVVVMASLMFWQVVDLIINYAQNPTASQVSV</sequence>
<evidence type="ECO:0000256" key="6">
    <source>
        <dbReference type="ARBA" id="ARBA00022989"/>
    </source>
</evidence>
<dbReference type="AlphaFoldDB" id="A0AAV5W6C8"/>
<accession>A0AAV5W6C8</accession>
<keyword evidence="3 13" id="KW-0813">Transport</keyword>
<keyword evidence="8 13" id="KW-0406">Ion transport</keyword>
<dbReference type="InterPro" id="IPR001873">
    <property type="entry name" value="ENaC"/>
</dbReference>
<feature type="non-terminal residue" evidence="15">
    <location>
        <position position="103"/>
    </location>
</feature>
<evidence type="ECO:0000256" key="13">
    <source>
        <dbReference type="RuleBase" id="RU000679"/>
    </source>
</evidence>
<evidence type="ECO:0000313" key="16">
    <source>
        <dbReference type="Proteomes" id="UP001432322"/>
    </source>
</evidence>
<keyword evidence="6 14" id="KW-1133">Transmembrane helix</keyword>
<gene>
    <name evidence="15" type="ORF">PFISCL1PPCAC_17497</name>
</gene>
<comment type="caution">
    <text evidence="15">The sequence shown here is derived from an EMBL/GenBank/DDBJ whole genome shotgun (WGS) entry which is preliminary data.</text>
</comment>
<keyword evidence="4 13" id="KW-0894">Sodium channel</keyword>
<evidence type="ECO:0000256" key="4">
    <source>
        <dbReference type="ARBA" id="ARBA00022461"/>
    </source>
</evidence>
<evidence type="ECO:0000256" key="1">
    <source>
        <dbReference type="ARBA" id="ARBA00004141"/>
    </source>
</evidence>
<evidence type="ECO:0000256" key="12">
    <source>
        <dbReference type="ARBA" id="ARBA00023303"/>
    </source>
</evidence>
<dbReference type="EMBL" id="BTSY01000004">
    <property type="protein sequence ID" value="GMT26200.1"/>
    <property type="molecule type" value="Genomic_DNA"/>
</dbReference>
<dbReference type="GO" id="GO:0005272">
    <property type="term" value="F:sodium channel activity"/>
    <property type="evidence" value="ECO:0007669"/>
    <property type="project" value="UniProtKB-KW"/>
</dbReference>
<evidence type="ECO:0000256" key="9">
    <source>
        <dbReference type="ARBA" id="ARBA00023136"/>
    </source>
</evidence>
<keyword evidence="10" id="KW-0325">Glycoprotein</keyword>
<evidence type="ECO:0000313" key="15">
    <source>
        <dbReference type="EMBL" id="GMT26200.1"/>
    </source>
</evidence>
<comment type="subcellular location">
    <subcellularLocation>
        <location evidence="1">Membrane</location>
        <topology evidence="1">Multi-pass membrane protein</topology>
    </subcellularLocation>
</comment>
<reference evidence="15" key="1">
    <citation type="submission" date="2023-10" db="EMBL/GenBank/DDBJ databases">
        <title>Genome assembly of Pristionchus species.</title>
        <authorList>
            <person name="Yoshida K."/>
            <person name="Sommer R.J."/>
        </authorList>
    </citation>
    <scope>NUCLEOTIDE SEQUENCE</scope>
    <source>
        <strain evidence="15">RS5133</strain>
    </source>
</reference>
<keyword evidence="5 13" id="KW-0812">Transmembrane</keyword>
<feature type="transmembrane region" description="Helical" evidence="14">
    <location>
        <begin position="68"/>
        <end position="86"/>
    </location>
</feature>
<evidence type="ECO:0000256" key="3">
    <source>
        <dbReference type="ARBA" id="ARBA00022448"/>
    </source>
</evidence>
<evidence type="ECO:0000256" key="2">
    <source>
        <dbReference type="ARBA" id="ARBA00007193"/>
    </source>
</evidence>
<evidence type="ECO:0000256" key="5">
    <source>
        <dbReference type="ARBA" id="ARBA00022692"/>
    </source>
</evidence>
<keyword evidence="12 13" id="KW-0407">Ion channel</keyword>
<keyword evidence="9 14" id="KW-0472">Membrane</keyword>
<evidence type="ECO:0000256" key="11">
    <source>
        <dbReference type="ARBA" id="ARBA00023201"/>
    </source>
</evidence>
<keyword evidence="7" id="KW-0915">Sodium</keyword>
<dbReference type="GO" id="GO:0016020">
    <property type="term" value="C:membrane"/>
    <property type="evidence" value="ECO:0007669"/>
    <property type="project" value="UniProtKB-SubCell"/>
</dbReference>
<evidence type="ECO:0000256" key="14">
    <source>
        <dbReference type="SAM" id="Phobius"/>
    </source>
</evidence>